<evidence type="ECO:0000256" key="2">
    <source>
        <dbReference type="SAM" id="MobiDB-lite"/>
    </source>
</evidence>
<feature type="region of interest" description="Disordered" evidence="2">
    <location>
        <begin position="307"/>
        <end position="327"/>
    </location>
</feature>
<evidence type="ECO:0000259" key="4">
    <source>
        <dbReference type="PROSITE" id="PS50280"/>
    </source>
</evidence>
<dbReference type="PANTHER" id="PTHR14112:SF1">
    <property type="entry name" value="KRAB-RELATED DOMAIN-CONTAINING PROTEIN"/>
    <property type="match status" value="1"/>
</dbReference>
<feature type="region of interest" description="Disordered" evidence="2">
    <location>
        <begin position="456"/>
        <end position="502"/>
    </location>
</feature>
<feature type="compositionally biased region" description="Polar residues" evidence="2">
    <location>
        <begin position="484"/>
        <end position="495"/>
    </location>
</feature>
<keyword evidence="1" id="KW-0862">Zinc</keyword>
<feature type="domain" description="C2H2-type" evidence="3">
    <location>
        <begin position="356"/>
        <end position="384"/>
    </location>
</feature>
<feature type="compositionally biased region" description="Low complexity" evidence="2">
    <location>
        <begin position="308"/>
        <end position="319"/>
    </location>
</feature>
<evidence type="ECO:0000313" key="6">
    <source>
        <dbReference type="EMBL" id="KAK3925099.1"/>
    </source>
</evidence>
<dbReference type="PROSITE" id="PS50280">
    <property type="entry name" value="SET"/>
    <property type="match status" value="1"/>
</dbReference>
<dbReference type="InterPro" id="IPR046341">
    <property type="entry name" value="SET_dom_sf"/>
</dbReference>
<dbReference type="InterPro" id="IPR003655">
    <property type="entry name" value="aKRAB"/>
</dbReference>
<dbReference type="SMART" id="SM00355">
    <property type="entry name" value="ZnF_C2H2"/>
    <property type="match status" value="2"/>
</dbReference>
<dbReference type="GO" id="GO:0008170">
    <property type="term" value="F:N-methyltransferase activity"/>
    <property type="evidence" value="ECO:0007669"/>
    <property type="project" value="UniProtKB-ARBA"/>
</dbReference>
<sequence length="502" mass="55522">MPPRNRFADIKPFFEKAEWDELGDYEKTSFMNAKENYEAMIRAGLTPRKPFFMMNHEERLKTEEKLKSGRGRPPGPAKKRTPAPAPPPGEPTRKSRRVQELYCLDEENKENPEAEEELLFCVDCDASWSGDCPKHGAYKVLEDSKVPDDTPSELRVEASLPAGLVVRNLESDGTVFVTRGVFAEVKLARRTRLGPFKGDVPEDNKDPSSENNWMALLRDVSKRYANIYPMQYAAKLYFVTIEDIPAGEELSVSYPKCYKRDKVCGREFFSPLTLAQHQRANPSCAAELARRRRALVEKRALERSALYAPPARAARPPSSGGSGEDRKLKRELMRELQELTVNQILDVEKLIEEGKHDCPQCGEHFGRGCRLRRHMEEQHQPHDTDMQIPGTSCPFTCRTCSASFSLGKDLRSHVLLTHFELARRGGGAGPADATAASASASVSSMASAFTSQTSSVASSSTASALASQTSSSTSDGSSEGNSTAVEVTLSNSSLESALDKQY</sequence>
<keyword evidence="1" id="KW-0863">Zinc-finger</keyword>
<dbReference type="EMBL" id="JAHWGI010001215">
    <property type="protein sequence ID" value="KAK3925099.1"/>
    <property type="molecule type" value="Genomic_DNA"/>
</dbReference>
<dbReference type="CDD" id="cd10534">
    <property type="entry name" value="PR-SET_PRDM-like"/>
    <property type="match status" value="1"/>
</dbReference>
<accession>A0AAE1LNH8</accession>
<dbReference type="AlphaFoldDB" id="A0AAE1LNH8"/>
<dbReference type="PANTHER" id="PTHR14112">
    <property type="entry name" value="SYNOVIAL SARCOMA, X MEMBER"/>
    <property type="match status" value="1"/>
</dbReference>
<evidence type="ECO:0000259" key="3">
    <source>
        <dbReference type="PROSITE" id="PS50157"/>
    </source>
</evidence>
<protein>
    <submittedName>
        <fullName evidence="6">Histone-lysine N-methyltransferase PRDM9</fullName>
    </submittedName>
</protein>
<dbReference type="SUPFAM" id="SSF82199">
    <property type="entry name" value="SET domain"/>
    <property type="match status" value="1"/>
</dbReference>
<comment type="caution">
    <text evidence="6">The sequence shown here is derived from an EMBL/GenBank/DDBJ whole genome shotgun (WGS) entry which is preliminary data.</text>
</comment>
<keyword evidence="1" id="KW-0479">Metal-binding</keyword>
<gene>
    <name evidence="6" type="ORF">KUF71_013368</name>
</gene>
<name>A0AAE1LNH8_9NEOP</name>
<keyword evidence="7" id="KW-1185">Reference proteome</keyword>
<proteinExistence type="predicted"/>
<evidence type="ECO:0000256" key="1">
    <source>
        <dbReference type="PROSITE-ProRule" id="PRU00042"/>
    </source>
</evidence>
<feature type="compositionally biased region" description="Low complexity" evidence="2">
    <location>
        <begin position="456"/>
        <end position="483"/>
    </location>
</feature>
<dbReference type="PROSITE" id="PS50806">
    <property type="entry name" value="KRAB_RELATED"/>
    <property type="match status" value="1"/>
</dbReference>
<reference evidence="6" key="1">
    <citation type="submission" date="2021-07" db="EMBL/GenBank/DDBJ databases">
        <authorList>
            <person name="Catto M.A."/>
            <person name="Jacobson A."/>
            <person name="Kennedy G."/>
            <person name="Labadie P."/>
            <person name="Hunt B.G."/>
            <person name="Srinivasan R."/>
        </authorList>
    </citation>
    <scope>NUCLEOTIDE SEQUENCE</scope>
    <source>
        <strain evidence="6">PL_HMW_Pooled</strain>
        <tissue evidence="6">Head</tissue>
    </source>
</reference>
<dbReference type="Pfam" id="PF21549">
    <property type="entry name" value="PRDM2_PR"/>
    <property type="match status" value="1"/>
</dbReference>
<dbReference type="PROSITE" id="PS50157">
    <property type="entry name" value="ZINC_FINGER_C2H2_2"/>
    <property type="match status" value="2"/>
</dbReference>
<dbReference type="Gene3D" id="3.30.160.60">
    <property type="entry name" value="Classic Zinc Finger"/>
    <property type="match status" value="1"/>
</dbReference>
<reference evidence="6" key="2">
    <citation type="journal article" date="2023" name="BMC Genomics">
        <title>Pest status, molecular evolution, and epigenetic factors derived from the genome assembly of Frankliniella fusca, a thysanopteran phytovirus vector.</title>
        <authorList>
            <person name="Catto M.A."/>
            <person name="Labadie P.E."/>
            <person name="Jacobson A.L."/>
            <person name="Kennedy G.G."/>
            <person name="Srinivasan R."/>
            <person name="Hunt B.G."/>
        </authorList>
    </citation>
    <scope>NUCLEOTIDE SEQUENCE</scope>
    <source>
        <strain evidence="6">PL_HMW_Pooled</strain>
    </source>
</reference>
<dbReference type="GO" id="GO:0008757">
    <property type="term" value="F:S-adenosylmethionine-dependent methyltransferase activity"/>
    <property type="evidence" value="ECO:0007669"/>
    <property type="project" value="UniProtKB-ARBA"/>
</dbReference>
<dbReference type="Proteomes" id="UP001219518">
    <property type="component" value="Unassembled WGS sequence"/>
</dbReference>
<evidence type="ECO:0000259" key="5">
    <source>
        <dbReference type="PROSITE" id="PS50806"/>
    </source>
</evidence>
<dbReference type="PROSITE" id="PS00028">
    <property type="entry name" value="ZINC_FINGER_C2H2_1"/>
    <property type="match status" value="2"/>
</dbReference>
<dbReference type="GO" id="GO:0008276">
    <property type="term" value="F:protein methyltransferase activity"/>
    <property type="evidence" value="ECO:0007669"/>
    <property type="project" value="UniProtKB-ARBA"/>
</dbReference>
<feature type="domain" description="KRAB-related" evidence="5">
    <location>
        <begin position="2"/>
        <end position="65"/>
    </location>
</feature>
<dbReference type="GO" id="GO:0008270">
    <property type="term" value="F:zinc ion binding"/>
    <property type="evidence" value="ECO:0007669"/>
    <property type="project" value="UniProtKB-KW"/>
</dbReference>
<feature type="region of interest" description="Disordered" evidence="2">
    <location>
        <begin position="60"/>
        <end position="98"/>
    </location>
</feature>
<organism evidence="6 7">
    <name type="scientific">Frankliniella fusca</name>
    <dbReference type="NCBI Taxonomy" id="407009"/>
    <lineage>
        <taxon>Eukaryota</taxon>
        <taxon>Metazoa</taxon>
        <taxon>Ecdysozoa</taxon>
        <taxon>Arthropoda</taxon>
        <taxon>Hexapoda</taxon>
        <taxon>Insecta</taxon>
        <taxon>Pterygota</taxon>
        <taxon>Neoptera</taxon>
        <taxon>Paraneoptera</taxon>
        <taxon>Thysanoptera</taxon>
        <taxon>Terebrantia</taxon>
        <taxon>Thripoidea</taxon>
        <taxon>Thripidae</taxon>
        <taxon>Frankliniella</taxon>
    </lineage>
</organism>
<dbReference type="InterPro" id="IPR013087">
    <property type="entry name" value="Znf_C2H2_type"/>
</dbReference>
<dbReference type="InterPro" id="IPR001214">
    <property type="entry name" value="SET_dom"/>
</dbReference>
<evidence type="ECO:0000313" key="7">
    <source>
        <dbReference type="Proteomes" id="UP001219518"/>
    </source>
</evidence>
<feature type="domain" description="C2H2-type" evidence="3">
    <location>
        <begin position="395"/>
        <end position="418"/>
    </location>
</feature>
<feature type="domain" description="SET" evidence="4">
    <location>
        <begin position="162"/>
        <end position="255"/>
    </location>
</feature>
<dbReference type="GO" id="GO:0006355">
    <property type="term" value="P:regulation of DNA-templated transcription"/>
    <property type="evidence" value="ECO:0007669"/>
    <property type="project" value="InterPro"/>
</dbReference>
<dbReference type="Gene3D" id="2.170.270.10">
    <property type="entry name" value="SET domain"/>
    <property type="match status" value="2"/>
</dbReference>